<feature type="domain" description="FMN-binding" evidence="7">
    <location>
        <begin position="715"/>
        <end position="794"/>
    </location>
</feature>
<gene>
    <name evidence="8" type="ORF">BSZ32_06185</name>
</gene>
<dbReference type="PANTHER" id="PTHR43498:SF1">
    <property type="entry name" value="COB--COM HETERODISULFIDE REDUCTASE IRON-SULFUR SUBUNIT A"/>
    <property type="match status" value="1"/>
</dbReference>
<comment type="caution">
    <text evidence="8">The sequence shown here is derived from an EMBL/GenBank/DDBJ whole genome shotgun (WGS) entry which is preliminary data.</text>
</comment>
<dbReference type="Pfam" id="PF12831">
    <property type="entry name" value="FAD_oxidored"/>
    <property type="match status" value="1"/>
</dbReference>
<dbReference type="PANTHER" id="PTHR43498">
    <property type="entry name" value="FERREDOXIN:COB-COM HETERODISULFIDE REDUCTASE SUBUNIT A"/>
    <property type="match status" value="1"/>
</dbReference>
<dbReference type="Pfam" id="PF12801">
    <property type="entry name" value="Fer4_5"/>
    <property type="match status" value="2"/>
</dbReference>
<dbReference type="InterPro" id="IPR036188">
    <property type="entry name" value="FAD/NAD-bd_sf"/>
</dbReference>
<evidence type="ECO:0000313" key="8">
    <source>
        <dbReference type="EMBL" id="PQJ28130.1"/>
    </source>
</evidence>
<dbReference type="OrthoDB" id="9759982at2"/>
<keyword evidence="3" id="KW-0560">Oxidoreductase</keyword>
<evidence type="ECO:0000256" key="3">
    <source>
        <dbReference type="ARBA" id="ARBA00023002"/>
    </source>
</evidence>
<keyword evidence="6" id="KW-0472">Membrane</keyword>
<dbReference type="PRINTS" id="PR00411">
    <property type="entry name" value="PNDRDTASEI"/>
</dbReference>
<dbReference type="InterPro" id="IPR007329">
    <property type="entry name" value="FMN-bd"/>
</dbReference>
<dbReference type="RefSeq" id="WP_105042638.1">
    <property type="nucleotide sequence ID" value="NZ_MQWA01000001.1"/>
</dbReference>
<name>A0A2S7U0M7_9BACT</name>
<dbReference type="Pfam" id="PF04205">
    <property type="entry name" value="FMN_bind"/>
    <property type="match status" value="1"/>
</dbReference>
<keyword evidence="1" id="KW-0004">4Fe-4S</keyword>
<dbReference type="InterPro" id="IPR017896">
    <property type="entry name" value="4Fe4S_Fe-S-bd"/>
</dbReference>
<feature type="transmembrane region" description="Helical" evidence="6">
    <location>
        <begin position="1072"/>
        <end position="1091"/>
    </location>
</feature>
<dbReference type="EMBL" id="MQWA01000001">
    <property type="protein sequence ID" value="PQJ28130.1"/>
    <property type="molecule type" value="Genomic_DNA"/>
</dbReference>
<reference evidence="8 9" key="1">
    <citation type="submission" date="2016-12" db="EMBL/GenBank/DDBJ databases">
        <title>Study of bacterial adaptation to deep sea.</title>
        <authorList>
            <person name="Song J."/>
            <person name="Yoshizawa S."/>
            <person name="Kogure K."/>
        </authorList>
    </citation>
    <scope>NUCLEOTIDE SEQUENCE [LARGE SCALE GENOMIC DNA]</scope>
    <source>
        <strain evidence="8 9">SAORIC-165</strain>
    </source>
</reference>
<organism evidence="8 9">
    <name type="scientific">Rubritalea profundi</name>
    <dbReference type="NCBI Taxonomy" id="1658618"/>
    <lineage>
        <taxon>Bacteria</taxon>
        <taxon>Pseudomonadati</taxon>
        <taxon>Verrucomicrobiota</taxon>
        <taxon>Verrucomicrobiia</taxon>
        <taxon>Verrucomicrobiales</taxon>
        <taxon>Rubritaleaceae</taxon>
        <taxon>Rubritalea</taxon>
    </lineage>
</organism>
<keyword evidence="6" id="KW-0812">Transmembrane</keyword>
<evidence type="ECO:0000256" key="4">
    <source>
        <dbReference type="ARBA" id="ARBA00023004"/>
    </source>
</evidence>
<proteinExistence type="predicted"/>
<dbReference type="GO" id="GO:0016491">
    <property type="term" value="F:oxidoreductase activity"/>
    <property type="evidence" value="ECO:0007669"/>
    <property type="project" value="UniProtKB-KW"/>
</dbReference>
<keyword evidence="4" id="KW-0408">Iron</keyword>
<dbReference type="AlphaFoldDB" id="A0A2S7U0M7"/>
<dbReference type="SUPFAM" id="SSF51905">
    <property type="entry name" value="FAD/NAD(P)-binding domain"/>
    <property type="match status" value="1"/>
</dbReference>
<dbReference type="GO" id="GO:0046872">
    <property type="term" value="F:metal ion binding"/>
    <property type="evidence" value="ECO:0007669"/>
    <property type="project" value="UniProtKB-KW"/>
</dbReference>
<evidence type="ECO:0000313" key="9">
    <source>
        <dbReference type="Proteomes" id="UP000239907"/>
    </source>
</evidence>
<keyword evidence="5" id="KW-0411">Iron-sulfur</keyword>
<dbReference type="GO" id="GO:0016020">
    <property type="term" value="C:membrane"/>
    <property type="evidence" value="ECO:0007669"/>
    <property type="project" value="InterPro"/>
</dbReference>
<feature type="transmembrane region" description="Helical" evidence="6">
    <location>
        <begin position="986"/>
        <end position="1009"/>
    </location>
</feature>
<dbReference type="SMART" id="SM00900">
    <property type="entry name" value="FMN_bind"/>
    <property type="match status" value="2"/>
</dbReference>
<dbReference type="InterPro" id="IPR039650">
    <property type="entry name" value="HdrA-like"/>
</dbReference>
<dbReference type="GO" id="GO:0010181">
    <property type="term" value="F:FMN binding"/>
    <property type="evidence" value="ECO:0007669"/>
    <property type="project" value="InterPro"/>
</dbReference>
<keyword evidence="2" id="KW-0479">Metal-binding</keyword>
<feature type="domain" description="FMN-binding" evidence="7">
    <location>
        <begin position="851"/>
        <end position="939"/>
    </location>
</feature>
<accession>A0A2S7U0M7</accession>
<dbReference type="Proteomes" id="UP000239907">
    <property type="component" value="Unassembled WGS sequence"/>
</dbReference>
<feature type="transmembrane region" description="Helical" evidence="6">
    <location>
        <begin position="1103"/>
        <end position="1127"/>
    </location>
</feature>
<feature type="transmembrane region" description="Helical" evidence="6">
    <location>
        <begin position="1015"/>
        <end position="1034"/>
    </location>
</feature>
<evidence type="ECO:0000256" key="2">
    <source>
        <dbReference type="ARBA" id="ARBA00022723"/>
    </source>
</evidence>
<dbReference type="GO" id="GO:0051539">
    <property type="term" value="F:4 iron, 4 sulfur cluster binding"/>
    <property type="evidence" value="ECO:0007669"/>
    <property type="project" value="UniProtKB-KW"/>
</dbReference>
<evidence type="ECO:0000259" key="7">
    <source>
        <dbReference type="SMART" id="SM00900"/>
    </source>
</evidence>
<feature type="transmembrane region" description="Helical" evidence="6">
    <location>
        <begin position="1152"/>
        <end position="1170"/>
    </location>
</feature>
<sequence>MKLPLLSILLGLTASIHGNEILLEAETFQAKGGWETDTQFIESMGSPYLNAHGLGQPVADATTQFDATEPGTYKVWARTKNWTKALNREGAAGQFKLSINGTPLETTLGNDEPTWTWQAAGEATIKKGSNAITLKDLTGFNARVDAILLSSSAGYTPPNDSKPMASWRAKLLNHPETPVLKDGYDIVVVGGGYGGLGTAIAAARMGAKVALIQNRPVLGGNGSSEIQVWAKGSLPPSEYKFADIIVEIQDKAKSSPATKEQFVDDKKLAVVKAETNIDLFLSHHAYDVKMKDGKIDEIMVFDVNSAEPKRFKGKYYADCTGHGFIGIWANAEFQETAKGRMGMSNMWTWKTTDKPVSFPDEKWMRPLKETHFPYPRKNHAEWFWEGGYDNHPINELEKTRDSNLLASYSAWNAIKNHGAYKNRTKDNLNLHSHAEMTWLACIGGTRETLQLIGDVVLNEQDIDSKKAFADGSVLTTWSIDLHIPHPVYTEFNPDNPFISKAIHKVSIDRKIGYPIPYRCFYSKNIPNLFMAGRNISVTREALGTIRVMKTIGMMGVAVGRAAALGAALDASPRELYQNHLETLKASWRLEGKARFTSPEKALKALKNKLPPPFIGSYDSEDSCMKSRFKRLSVVMVRACTIASVFACIGVVAHKHHTRATNTLSIQAAELTEWFPEATTIAQPTGDLNATPVLDSSEKTIGYVLQTAPASDEIIGYAGPSNVLIALSRSHKILGFRILESADTSSHIAKIEDPFWKQFIARSPSTLPNEPITVSGASLTTEAISKSIRARLSQVAAKPWFPNEITLTQAKAHFPAAASLKISGKTRSVYDASGKHLGLLLLSTDCPDQANGFQGPSALLIALSADEKILIGTSLLASRDNTYYVEATQEELSYTEQFTSQTVDSILADTTTATDTLLVSGASYTATAVVEQLRRSLHWLRAAPTPIQPIIHWRLRDTLLTVWLIFAIGIGLTHLRGNKKIRLGLQILCLFLGGIYLGTLVSQGLLIGWARHGIPWQTYPALVLLSFAALILPLTTGKNIYCQQICPHGALQNMLFGLTTKKLRISGSLHKKLTALPWILLVTIIVLALLHWTGDFSLFETFDAWSTGFILSLPVVFLVLSVVTAPFIRTPYCHYACPTGALLHLAGGPKSHLLRRDIVALIFAVLAWIALAF</sequence>
<evidence type="ECO:0000256" key="6">
    <source>
        <dbReference type="SAM" id="Phobius"/>
    </source>
</evidence>
<dbReference type="Gene3D" id="2.60.120.260">
    <property type="entry name" value="Galactose-binding domain-like"/>
    <property type="match status" value="1"/>
</dbReference>
<feature type="transmembrane region" description="Helical" evidence="6">
    <location>
        <begin position="957"/>
        <end position="974"/>
    </location>
</feature>
<protein>
    <recommendedName>
        <fullName evidence="7">FMN-binding domain-containing protein</fullName>
    </recommendedName>
</protein>
<keyword evidence="9" id="KW-1185">Reference proteome</keyword>
<evidence type="ECO:0000256" key="1">
    <source>
        <dbReference type="ARBA" id="ARBA00022485"/>
    </source>
</evidence>
<keyword evidence="6" id="KW-1133">Transmembrane helix</keyword>
<evidence type="ECO:0000256" key="5">
    <source>
        <dbReference type="ARBA" id="ARBA00023014"/>
    </source>
</evidence>
<dbReference type="Gene3D" id="3.50.50.60">
    <property type="entry name" value="FAD/NAD(P)-binding domain"/>
    <property type="match status" value="1"/>
</dbReference>